<evidence type="ECO:0000256" key="1">
    <source>
        <dbReference type="ARBA" id="ARBA00023015"/>
    </source>
</evidence>
<dbReference type="RefSeq" id="WP_127049033.1">
    <property type="nucleotide sequence ID" value="NZ_RZGZ01000002.1"/>
</dbReference>
<proteinExistence type="predicted"/>
<dbReference type="GO" id="GO:0003700">
    <property type="term" value="F:DNA-binding transcription factor activity"/>
    <property type="evidence" value="ECO:0007669"/>
    <property type="project" value="TreeGrafter"/>
</dbReference>
<accession>A0A433JU05</accession>
<evidence type="ECO:0000313" key="6">
    <source>
        <dbReference type="Proteomes" id="UP000274909"/>
    </source>
</evidence>
<dbReference type="CDD" id="cd06267">
    <property type="entry name" value="PBP1_LacI_sugar_binding-like"/>
    <property type="match status" value="1"/>
</dbReference>
<keyword evidence="1" id="KW-0805">Transcription regulation</keyword>
<dbReference type="Pfam" id="PF13377">
    <property type="entry name" value="Peripla_BP_3"/>
    <property type="match status" value="1"/>
</dbReference>
<reference evidence="5 6" key="1">
    <citation type="submission" date="2018-12" db="EMBL/GenBank/DDBJ databases">
        <authorList>
            <person name="Li F."/>
        </authorList>
    </citation>
    <scope>NUCLEOTIDE SEQUENCE [LARGE SCALE GENOMIC DNA]</scope>
    <source>
        <strain evidence="5 6">EGI 6500705</strain>
    </source>
</reference>
<dbReference type="AlphaFoldDB" id="A0A433JU05"/>
<evidence type="ECO:0000256" key="2">
    <source>
        <dbReference type="ARBA" id="ARBA00023125"/>
    </source>
</evidence>
<dbReference type="Gene3D" id="3.40.50.2300">
    <property type="match status" value="2"/>
</dbReference>
<dbReference type="PANTHER" id="PTHR30146">
    <property type="entry name" value="LACI-RELATED TRANSCRIPTIONAL REPRESSOR"/>
    <property type="match status" value="1"/>
</dbReference>
<protein>
    <submittedName>
        <fullName evidence="5">LacI family transcriptional regulator</fullName>
    </submittedName>
</protein>
<feature type="domain" description="HTH lacI-type" evidence="4">
    <location>
        <begin position="2"/>
        <end position="56"/>
    </location>
</feature>
<dbReference type="SUPFAM" id="SSF53822">
    <property type="entry name" value="Periplasmic binding protein-like I"/>
    <property type="match status" value="1"/>
</dbReference>
<dbReference type="GO" id="GO:0000976">
    <property type="term" value="F:transcription cis-regulatory region binding"/>
    <property type="evidence" value="ECO:0007669"/>
    <property type="project" value="TreeGrafter"/>
</dbReference>
<dbReference type="SMART" id="SM00354">
    <property type="entry name" value="HTH_LACI"/>
    <property type="match status" value="1"/>
</dbReference>
<dbReference type="PROSITE" id="PS50932">
    <property type="entry name" value="HTH_LACI_2"/>
    <property type="match status" value="1"/>
</dbReference>
<dbReference type="InterPro" id="IPR010982">
    <property type="entry name" value="Lambda_DNA-bd_dom_sf"/>
</dbReference>
<dbReference type="OrthoDB" id="3510266at2"/>
<evidence type="ECO:0000259" key="4">
    <source>
        <dbReference type="PROSITE" id="PS50932"/>
    </source>
</evidence>
<sequence>MSGIADVARIAGVSKSTASRALTGGGYVSESTRQRVIDAARVIGYVASPNAASLVTGRTKNVGVIIPFVNRWYFGEVLEGIEDGLLACDYDLTLYNVRPGTTSRARIFEHFLARKRFDGIITIGIEPSPAELARLVSLERPVVALGGQLPGIASVSIDDVAVSRLATEHLIGLGHTRIVHIGGERSDDLVGSVHGRRLTGYMDAMEAAGLGAQILYVPSDMSVPGGYAAGVQVIGDPRNRPTAISAASDEVAVGTIIAARRTGMEVPSDLSVVGVDGHEYAEMFSLTTVEQSPREQGAAIVDLLMDALEGRPSADHVLLHPTRLVVRSSTARPRPEAMTRS</sequence>
<dbReference type="SUPFAM" id="SSF47413">
    <property type="entry name" value="lambda repressor-like DNA-binding domains"/>
    <property type="match status" value="1"/>
</dbReference>
<dbReference type="InterPro" id="IPR000843">
    <property type="entry name" value="HTH_LacI"/>
</dbReference>
<name>A0A433JU05_9MICO</name>
<keyword evidence="3" id="KW-0804">Transcription</keyword>
<dbReference type="Gene3D" id="1.10.260.40">
    <property type="entry name" value="lambda repressor-like DNA-binding domains"/>
    <property type="match status" value="1"/>
</dbReference>
<dbReference type="PROSITE" id="PS00356">
    <property type="entry name" value="HTH_LACI_1"/>
    <property type="match status" value="1"/>
</dbReference>
<dbReference type="Proteomes" id="UP000274909">
    <property type="component" value="Unassembled WGS sequence"/>
</dbReference>
<keyword evidence="2" id="KW-0238">DNA-binding</keyword>
<evidence type="ECO:0000313" key="5">
    <source>
        <dbReference type="EMBL" id="RUR01469.1"/>
    </source>
</evidence>
<dbReference type="EMBL" id="RZGZ01000002">
    <property type="protein sequence ID" value="RUR01469.1"/>
    <property type="molecule type" value="Genomic_DNA"/>
</dbReference>
<dbReference type="Pfam" id="PF00356">
    <property type="entry name" value="LacI"/>
    <property type="match status" value="1"/>
</dbReference>
<dbReference type="CDD" id="cd01392">
    <property type="entry name" value="HTH_LacI"/>
    <property type="match status" value="1"/>
</dbReference>
<dbReference type="InterPro" id="IPR028082">
    <property type="entry name" value="Peripla_BP_I"/>
</dbReference>
<evidence type="ECO:0000256" key="3">
    <source>
        <dbReference type="ARBA" id="ARBA00023163"/>
    </source>
</evidence>
<keyword evidence="6" id="KW-1185">Reference proteome</keyword>
<dbReference type="InterPro" id="IPR046335">
    <property type="entry name" value="LacI/GalR-like_sensor"/>
</dbReference>
<gene>
    <name evidence="5" type="ORF">ELQ94_08215</name>
</gene>
<dbReference type="PANTHER" id="PTHR30146:SF153">
    <property type="entry name" value="LACTOSE OPERON REPRESSOR"/>
    <property type="match status" value="1"/>
</dbReference>
<comment type="caution">
    <text evidence="5">The sequence shown here is derived from an EMBL/GenBank/DDBJ whole genome shotgun (WGS) entry which is preliminary data.</text>
</comment>
<organism evidence="5 6">
    <name type="scientific">Labedella endophytica</name>
    <dbReference type="NCBI Taxonomy" id="1523160"/>
    <lineage>
        <taxon>Bacteria</taxon>
        <taxon>Bacillati</taxon>
        <taxon>Actinomycetota</taxon>
        <taxon>Actinomycetes</taxon>
        <taxon>Micrococcales</taxon>
        <taxon>Microbacteriaceae</taxon>
        <taxon>Labedella</taxon>
    </lineage>
</organism>